<keyword evidence="2" id="KW-1185">Reference proteome</keyword>
<gene>
    <name evidence="1" type="ordered locus">MODMU_5307</name>
</gene>
<evidence type="ECO:0000313" key="1">
    <source>
        <dbReference type="EMBL" id="CCH90682.1"/>
    </source>
</evidence>
<evidence type="ECO:0000313" key="2">
    <source>
        <dbReference type="Proteomes" id="UP000006461"/>
    </source>
</evidence>
<dbReference type="HOGENOM" id="CLU_3027333_0_0_11"/>
<dbReference type="AlphaFoldDB" id="I4F4W9"/>
<dbReference type="KEGG" id="mmar:MODMU_5307"/>
<protein>
    <submittedName>
        <fullName evidence="1">Uncharacterized protein</fullName>
    </submittedName>
</protein>
<accession>I4F4W9</accession>
<proteinExistence type="predicted"/>
<organism evidence="1 2">
    <name type="scientific">Modestobacter italicus (strain DSM 44449 / CECT 9708 / BC 501)</name>
    <dbReference type="NCBI Taxonomy" id="2732864"/>
    <lineage>
        <taxon>Bacteria</taxon>
        <taxon>Bacillati</taxon>
        <taxon>Actinomycetota</taxon>
        <taxon>Actinomycetes</taxon>
        <taxon>Geodermatophilales</taxon>
        <taxon>Geodermatophilaceae</taxon>
        <taxon>Modestobacter</taxon>
    </lineage>
</organism>
<reference evidence="1 2" key="1">
    <citation type="journal article" date="2012" name="J. Bacteriol.">
        <title>Genome Sequence of Radiation-Resistant Modestobacter marinus Strain BC501, a Representative Actinobacterium That Thrives on Calcareous Stone Surfaces.</title>
        <authorList>
            <person name="Normand P."/>
            <person name="Gury J."/>
            <person name="Pujic P."/>
            <person name="Chouaia B."/>
            <person name="Crotti E."/>
            <person name="Brusetti L."/>
            <person name="Daffonchio D."/>
            <person name="Vacherie B."/>
            <person name="Barbe V."/>
            <person name="Medigue C."/>
            <person name="Calteau A."/>
            <person name="Ghodhbane-Gtari F."/>
            <person name="Essoussi I."/>
            <person name="Nouioui I."/>
            <person name="Abbassi-Ghozzi I."/>
            <person name="Gtari M."/>
        </authorList>
    </citation>
    <scope>NUCLEOTIDE SEQUENCE [LARGE SCALE GENOMIC DNA]</scope>
    <source>
        <strain evidence="2">BC 501</strain>
    </source>
</reference>
<dbReference type="STRING" id="477641.MODMU_5307"/>
<dbReference type="Proteomes" id="UP000006461">
    <property type="component" value="Chromosome"/>
</dbReference>
<name>I4F4W9_MODI5</name>
<dbReference type="EMBL" id="FO203431">
    <property type="protein sequence ID" value="CCH90682.1"/>
    <property type="molecule type" value="Genomic_DNA"/>
</dbReference>
<sequence length="55" mass="5859">MTHLAKAAWMSPFCAPIGRLAVIAAARSPLRGNHGHVFRPWPSGLSACVRASCDD</sequence>